<accession>A0A6P8W266</accession>
<evidence type="ECO:0000256" key="2">
    <source>
        <dbReference type="SAM" id="MobiDB-lite"/>
    </source>
</evidence>
<feature type="region of interest" description="Disordered" evidence="2">
    <location>
        <begin position="151"/>
        <end position="265"/>
    </location>
</feature>
<keyword evidence="1" id="KW-0175">Coiled coil</keyword>
<keyword evidence="3" id="KW-1185">Reference proteome</keyword>
<dbReference type="GO" id="GO:0000122">
    <property type="term" value="P:negative regulation of transcription by RNA polymerase II"/>
    <property type="evidence" value="ECO:0007669"/>
    <property type="project" value="TreeGrafter"/>
</dbReference>
<evidence type="ECO:0000256" key="1">
    <source>
        <dbReference type="SAM" id="Coils"/>
    </source>
</evidence>
<protein>
    <submittedName>
        <fullName evidence="4">Uncharacterized protein LOC117559797 isoform X1</fullName>
    </submittedName>
</protein>
<feature type="region of interest" description="Disordered" evidence="2">
    <location>
        <begin position="99"/>
        <end position="124"/>
    </location>
</feature>
<dbReference type="RefSeq" id="XP_034092348.1">
    <property type="nucleotide sequence ID" value="XM_034236457.1"/>
</dbReference>
<evidence type="ECO:0000313" key="3">
    <source>
        <dbReference type="Proteomes" id="UP000515161"/>
    </source>
</evidence>
<organism evidence="3 4">
    <name type="scientific">Gymnodraco acuticeps</name>
    <name type="common">Antarctic dragonfish</name>
    <dbReference type="NCBI Taxonomy" id="8218"/>
    <lineage>
        <taxon>Eukaryota</taxon>
        <taxon>Metazoa</taxon>
        <taxon>Chordata</taxon>
        <taxon>Craniata</taxon>
        <taxon>Vertebrata</taxon>
        <taxon>Euteleostomi</taxon>
        <taxon>Actinopterygii</taxon>
        <taxon>Neopterygii</taxon>
        <taxon>Teleostei</taxon>
        <taxon>Neoteleostei</taxon>
        <taxon>Acanthomorphata</taxon>
        <taxon>Eupercaria</taxon>
        <taxon>Perciformes</taxon>
        <taxon>Notothenioidei</taxon>
        <taxon>Bathydraconidae</taxon>
        <taxon>Gymnodraco</taxon>
    </lineage>
</organism>
<sequence length="324" mass="36232">MLQLDGFPTGDAVKADRSAGRLTGSMMELQTLQEALKVEIQIHQKLVSQMKQDPQNADLKKQLHELQANITALSEKQKKVVEQLRKELMKQEPEGKLYLQTPAGGDVKQSPQQHIAKLAGRKQSPEEVLVVLAEDIGADIYLVDSASDGEDLLQPERRPHSRHSHHDVPPVESDEEYDPKMASAPTSHPQPSSSSPGSESPKDTQSKGKGKASSNLMKRVRRSPRGGSPALRWRSREEKDRGPEPRRFMPARVPGPALDPSAPSPPPLTCMPMYYGEDGTQSRRYCRRCRDAGYKRVKTPVYCRKCQVPLCLTAKKNCFTEWHD</sequence>
<dbReference type="GO" id="GO:0000118">
    <property type="term" value="C:histone deacetylase complex"/>
    <property type="evidence" value="ECO:0007669"/>
    <property type="project" value="TreeGrafter"/>
</dbReference>
<dbReference type="Proteomes" id="UP000515161">
    <property type="component" value="Unplaced"/>
</dbReference>
<dbReference type="KEGG" id="gacu:117559797"/>
<dbReference type="GeneID" id="117559797"/>
<dbReference type="AlphaFoldDB" id="A0A6P8W266"/>
<dbReference type="OrthoDB" id="336088at2759"/>
<dbReference type="InParanoid" id="A0A6P8W266"/>
<proteinExistence type="predicted"/>
<feature type="compositionally biased region" description="Basic and acidic residues" evidence="2">
    <location>
        <begin position="234"/>
        <end position="247"/>
    </location>
</feature>
<name>A0A6P8W266_GYMAC</name>
<reference evidence="4" key="1">
    <citation type="submission" date="2025-08" db="UniProtKB">
        <authorList>
            <consortium name="RefSeq"/>
        </authorList>
    </citation>
    <scope>IDENTIFICATION</scope>
</reference>
<dbReference type="PANTHER" id="PTHR24102:SF6">
    <property type="entry name" value="PHD FINGER PROTEIN 21A"/>
    <property type="match status" value="1"/>
</dbReference>
<dbReference type="GO" id="GO:0003682">
    <property type="term" value="F:chromatin binding"/>
    <property type="evidence" value="ECO:0007669"/>
    <property type="project" value="TreeGrafter"/>
</dbReference>
<gene>
    <name evidence="4" type="primary">LOC117559797</name>
</gene>
<evidence type="ECO:0000313" key="4">
    <source>
        <dbReference type="RefSeq" id="XP_034092348.1"/>
    </source>
</evidence>
<feature type="coiled-coil region" evidence="1">
    <location>
        <begin position="56"/>
        <end position="83"/>
    </location>
</feature>
<feature type="compositionally biased region" description="Low complexity" evidence="2">
    <location>
        <begin position="183"/>
        <end position="199"/>
    </location>
</feature>
<dbReference type="PANTHER" id="PTHR24102">
    <property type="entry name" value="PHD FINGER PROTEIN"/>
    <property type="match status" value="1"/>
</dbReference>